<dbReference type="GO" id="GO:0009007">
    <property type="term" value="F:site-specific DNA-methyltransferase (adenine-specific) activity"/>
    <property type="evidence" value="ECO:0007669"/>
    <property type="project" value="UniProtKB-EC"/>
</dbReference>
<dbReference type="PANTHER" id="PTHR13370:SF3">
    <property type="entry name" value="TRNA (GUANINE(10)-N2)-METHYLTRANSFERASE HOMOLOG"/>
    <property type="match status" value="1"/>
</dbReference>
<name>A0ABU0DPI5_9BACI</name>
<keyword evidence="7" id="KW-1185">Reference proteome</keyword>
<dbReference type="InterPro" id="IPR029063">
    <property type="entry name" value="SAM-dependent_MTases_sf"/>
</dbReference>
<dbReference type="SUPFAM" id="SSF53335">
    <property type="entry name" value="S-adenosyl-L-methionine-dependent methyltransferases"/>
    <property type="match status" value="1"/>
</dbReference>
<evidence type="ECO:0000256" key="1">
    <source>
        <dbReference type="ARBA" id="ARBA00006594"/>
    </source>
</evidence>
<keyword evidence="4" id="KW-0680">Restriction system</keyword>
<sequence length="576" mass="67752">MSDYKNIEIKHLDDLDKFNESKFNQIVISTPFETQDIYDSKKYNELSDDFLKFTTELPHKLFDMVDDNGFVFIYGIPQELIYYAYNMNDYFNFKYWIALDINHENVDNKLPHSHMGVLMYHKPGRKSKLLLNTKETRIPYVGCSYCGKNVKDWGGKKHQMNKKGTAISDVWKDFYAVNNVAPDPQVKDIELNFINIKDRLIKINNNVIPDPVLKRIRNLTEQSDTSMLNIRFDYELNKKVTNINIQSTKENIKKIKSEDKNKVLLRDSIEYMRELLKKYPDGCFDLVFADPPYNLEKNYEDYDDSQMDQEYIDWCDEWLSLCAKLLKPTGSLFVLNIPKWSIHHARNLSKELYLQNWIVWDALSTPMGKIMPAHYSLLYYTKSKNGNKYNSPGEVDSPEYCLRKSCIKKRKNENIDNKLLISDIWTDIHRIKHKKDRDTHPCQLPIKLMERIIEMATDEEDLVFDPFCGAGTTAIVAKKLNRNYLTTDISEEYVEIAERGLNQVEEFGELVRDSVKRPKRDITKKEVELRAQELAQKLDRKPTLEEFLKFTSYSEELLNELYGNPQYPLKASIIKV</sequence>
<accession>A0ABU0DPI5</accession>
<dbReference type="Pfam" id="PF01555">
    <property type="entry name" value="N6_N4_Mtase"/>
    <property type="match status" value="2"/>
</dbReference>
<protein>
    <submittedName>
        <fullName evidence="6">Site-specific DNA-methyltransferase (Adenine-specific)</fullName>
        <ecNumber evidence="6">2.1.1.72</ecNumber>
    </submittedName>
</protein>
<comment type="caution">
    <text evidence="6">The sequence shown here is derived from an EMBL/GenBank/DDBJ whole genome shotgun (WGS) entry which is preliminary data.</text>
</comment>
<dbReference type="PROSITE" id="PS00092">
    <property type="entry name" value="N6_MTASE"/>
    <property type="match status" value="1"/>
</dbReference>
<evidence type="ECO:0000256" key="4">
    <source>
        <dbReference type="ARBA" id="ARBA00022747"/>
    </source>
</evidence>
<evidence type="ECO:0000256" key="2">
    <source>
        <dbReference type="ARBA" id="ARBA00022603"/>
    </source>
</evidence>
<comment type="similarity">
    <text evidence="1">Belongs to the N(4)/N(6)-methyltransferase family.</text>
</comment>
<organism evidence="6 7">
    <name type="scientific">Alkalibacillus filiformis</name>
    <dbReference type="NCBI Taxonomy" id="200990"/>
    <lineage>
        <taxon>Bacteria</taxon>
        <taxon>Bacillati</taxon>
        <taxon>Bacillota</taxon>
        <taxon>Bacilli</taxon>
        <taxon>Bacillales</taxon>
        <taxon>Bacillaceae</taxon>
        <taxon>Alkalibacillus</taxon>
    </lineage>
</organism>
<dbReference type="InterPro" id="IPR002941">
    <property type="entry name" value="DNA_methylase_N4/N6"/>
</dbReference>
<keyword evidence="3 6" id="KW-0808">Transferase</keyword>
<evidence type="ECO:0000256" key="3">
    <source>
        <dbReference type="ARBA" id="ARBA00022679"/>
    </source>
</evidence>
<feature type="domain" description="DNA methylase N-4/N-6" evidence="5">
    <location>
        <begin position="285"/>
        <end position="498"/>
    </location>
</feature>
<dbReference type="PANTHER" id="PTHR13370">
    <property type="entry name" value="RNA METHYLASE-RELATED"/>
    <property type="match status" value="1"/>
</dbReference>
<dbReference type="GO" id="GO:0032259">
    <property type="term" value="P:methylation"/>
    <property type="evidence" value="ECO:0007669"/>
    <property type="project" value="UniProtKB-KW"/>
</dbReference>
<evidence type="ECO:0000313" key="7">
    <source>
        <dbReference type="Proteomes" id="UP001236723"/>
    </source>
</evidence>
<dbReference type="InterPro" id="IPR001091">
    <property type="entry name" value="RM_Methyltransferase"/>
</dbReference>
<dbReference type="EMBL" id="JAUSUP010000001">
    <property type="protein sequence ID" value="MDQ0350359.1"/>
    <property type="molecule type" value="Genomic_DNA"/>
</dbReference>
<reference evidence="6 7" key="1">
    <citation type="submission" date="2023-07" db="EMBL/GenBank/DDBJ databases">
        <title>Genomic Encyclopedia of Type Strains, Phase IV (KMG-IV): sequencing the most valuable type-strain genomes for metagenomic binning, comparative biology and taxonomic classification.</title>
        <authorList>
            <person name="Goeker M."/>
        </authorList>
    </citation>
    <scope>NUCLEOTIDE SEQUENCE [LARGE SCALE GENOMIC DNA]</scope>
    <source>
        <strain evidence="6 7">DSM 15448</strain>
    </source>
</reference>
<evidence type="ECO:0000313" key="6">
    <source>
        <dbReference type="EMBL" id="MDQ0350359.1"/>
    </source>
</evidence>
<dbReference type="InterPro" id="IPR002052">
    <property type="entry name" value="DNA_methylase_N6_adenine_CS"/>
</dbReference>
<dbReference type="EC" id="2.1.1.72" evidence="6"/>
<proteinExistence type="inferred from homology"/>
<dbReference type="Proteomes" id="UP001236723">
    <property type="component" value="Unassembled WGS sequence"/>
</dbReference>
<evidence type="ECO:0000259" key="5">
    <source>
        <dbReference type="Pfam" id="PF01555"/>
    </source>
</evidence>
<dbReference type="Gene3D" id="3.40.50.150">
    <property type="entry name" value="Vaccinia Virus protein VP39"/>
    <property type="match status" value="2"/>
</dbReference>
<dbReference type="RefSeq" id="WP_307065136.1">
    <property type="nucleotide sequence ID" value="NZ_JAUSUP010000001.1"/>
</dbReference>
<keyword evidence="2 6" id="KW-0489">Methyltransferase</keyword>
<gene>
    <name evidence="6" type="ORF">J2R98_000162</name>
</gene>
<dbReference type="PRINTS" id="PR00508">
    <property type="entry name" value="S21N4MTFRASE"/>
</dbReference>
<feature type="domain" description="DNA methylase N-4/N-6" evidence="5">
    <location>
        <begin position="25"/>
        <end position="190"/>
    </location>
</feature>